<feature type="compositionally biased region" description="Basic and acidic residues" evidence="3">
    <location>
        <begin position="192"/>
        <end position="202"/>
    </location>
</feature>
<comment type="similarity">
    <text evidence="1">Belongs to the metallo-dependent hydrolases superfamily. TatD-type hydrolase family.</text>
</comment>
<dbReference type="PANTHER" id="PTHR46363:SF1">
    <property type="entry name" value="DEOXYRIBONUCLEASE TATDN2-RELATED"/>
    <property type="match status" value="1"/>
</dbReference>
<evidence type="ECO:0000313" key="6">
    <source>
        <dbReference type="WBParaSite" id="HPBE_0000900101-mRNA-1"/>
    </source>
</evidence>
<evidence type="ECO:0000313" key="4">
    <source>
        <dbReference type="EMBL" id="VDO78728.1"/>
    </source>
</evidence>
<protein>
    <submittedName>
        <fullName evidence="6">Deoxyribonuclease TATDN2</fullName>
    </submittedName>
</protein>
<dbReference type="OrthoDB" id="5850839at2759"/>
<dbReference type="Pfam" id="PF01026">
    <property type="entry name" value="TatD_DNase"/>
    <property type="match status" value="1"/>
</dbReference>
<dbReference type="Proteomes" id="UP000050761">
    <property type="component" value="Unassembled WGS sequence"/>
</dbReference>
<accession>A0A183FND6</accession>
<evidence type="ECO:0000256" key="2">
    <source>
        <dbReference type="ARBA" id="ARBA00022801"/>
    </source>
</evidence>
<dbReference type="WBParaSite" id="HPBE_0000900101-mRNA-1">
    <property type="protein sequence ID" value="HPBE_0000900101-mRNA-1"/>
    <property type="gene ID" value="HPBE_0000900101"/>
</dbReference>
<dbReference type="EMBL" id="UZAH01026313">
    <property type="protein sequence ID" value="VDO78728.1"/>
    <property type="molecule type" value="Genomic_DNA"/>
</dbReference>
<feature type="compositionally biased region" description="Basic and acidic residues" evidence="3">
    <location>
        <begin position="211"/>
        <end position="223"/>
    </location>
</feature>
<proteinExistence type="inferred from homology"/>
<dbReference type="PANTHER" id="PTHR46363">
    <property type="entry name" value="DEOXYRIBONUCLEASE TATDN2-RELATED"/>
    <property type="match status" value="1"/>
</dbReference>
<dbReference type="AlphaFoldDB" id="A0A183FND6"/>
<accession>A0A3P8BQE0</accession>
<feature type="region of interest" description="Disordered" evidence="3">
    <location>
        <begin position="291"/>
        <end position="312"/>
    </location>
</feature>
<dbReference type="InterPro" id="IPR018228">
    <property type="entry name" value="DNase_TatD-rel_CS"/>
</dbReference>
<name>A0A183FND6_HELPZ</name>
<dbReference type="PROSITE" id="PS01091">
    <property type="entry name" value="TATD_3"/>
    <property type="match status" value="1"/>
</dbReference>
<evidence type="ECO:0000256" key="3">
    <source>
        <dbReference type="SAM" id="MobiDB-lite"/>
    </source>
</evidence>
<feature type="compositionally biased region" description="Basic and acidic residues" evidence="3">
    <location>
        <begin position="302"/>
        <end position="312"/>
    </location>
</feature>
<dbReference type="SUPFAM" id="SSF51556">
    <property type="entry name" value="Metallo-dependent hydrolases"/>
    <property type="match status" value="1"/>
</dbReference>
<reference evidence="6" key="2">
    <citation type="submission" date="2019-09" db="UniProtKB">
        <authorList>
            <consortium name="WormBaseParasite"/>
        </authorList>
    </citation>
    <scope>IDENTIFICATION</scope>
</reference>
<dbReference type="InterPro" id="IPR001130">
    <property type="entry name" value="TatD-like"/>
</dbReference>
<sequence>MVESVCRVAKLFTKSEAEPEVQRKVFLTQLELAKEYDVPVVIHCRSGPNDDAEDDCLEVFKEAKISRFHNIHRHCFTGTWSVAEKWLDKFVNVYFGFTSLIAVWEKENKVELLEVLKQLPLTRILLETDAPFFRPRQKAVSTVKNLETNDDVDQPGSPKKRKAEDDLDVAVEIVTVKKAREGESDESQEAPTKAEEGNKPTEEAAATDAESAEKPEAVVEAAEKAGATDAETAVKPEAVVEAAEEAGSADGKSVSAAEAEEEPDTATGGVEAELTVICSMGKADDGLVRMFKGFSPTSPPHPEGRKRAKFLE</sequence>
<evidence type="ECO:0000313" key="5">
    <source>
        <dbReference type="Proteomes" id="UP000050761"/>
    </source>
</evidence>
<reference evidence="4 5" key="1">
    <citation type="submission" date="2018-11" db="EMBL/GenBank/DDBJ databases">
        <authorList>
            <consortium name="Pathogen Informatics"/>
        </authorList>
    </citation>
    <scope>NUCLEOTIDE SEQUENCE [LARGE SCALE GENOMIC DNA]</scope>
</reference>
<feature type="compositionally biased region" description="Low complexity" evidence="3">
    <location>
        <begin position="224"/>
        <end position="241"/>
    </location>
</feature>
<keyword evidence="2" id="KW-0378">Hydrolase</keyword>
<dbReference type="GO" id="GO:0016788">
    <property type="term" value="F:hydrolase activity, acting on ester bonds"/>
    <property type="evidence" value="ECO:0007669"/>
    <property type="project" value="InterPro"/>
</dbReference>
<evidence type="ECO:0000256" key="1">
    <source>
        <dbReference type="ARBA" id="ARBA00009275"/>
    </source>
</evidence>
<dbReference type="Gene3D" id="3.20.20.140">
    <property type="entry name" value="Metal-dependent hydrolases"/>
    <property type="match status" value="1"/>
</dbReference>
<dbReference type="InterPro" id="IPR032466">
    <property type="entry name" value="Metal_Hydrolase"/>
</dbReference>
<keyword evidence="5" id="KW-1185">Reference proteome</keyword>
<gene>
    <name evidence="4" type="ORF">HPBE_LOCUS9002</name>
</gene>
<feature type="region of interest" description="Disordered" evidence="3">
    <location>
        <begin position="144"/>
        <end position="271"/>
    </location>
</feature>
<organism evidence="5 6">
    <name type="scientific">Heligmosomoides polygyrus</name>
    <name type="common">Parasitic roundworm</name>
    <dbReference type="NCBI Taxonomy" id="6339"/>
    <lineage>
        <taxon>Eukaryota</taxon>
        <taxon>Metazoa</taxon>
        <taxon>Ecdysozoa</taxon>
        <taxon>Nematoda</taxon>
        <taxon>Chromadorea</taxon>
        <taxon>Rhabditida</taxon>
        <taxon>Rhabditina</taxon>
        <taxon>Rhabditomorpha</taxon>
        <taxon>Strongyloidea</taxon>
        <taxon>Heligmosomidae</taxon>
        <taxon>Heligmosomoides</taxon>
    </lineage>
</organism>